<dbReference type="PANTHER" id="PTHR43335:SF8">
    <property type="entry name" value="ABC TRANSPORTER, ATP-BINDING PROTEIN"/>
    <property type="match status" value="1"/>
</dbReference>
<evidence type="ECO:0000259" key="5">
    <source>
        <dbReference type="PROSITE" id="PS50893"/>
    </source>
</evidence>
<evidence type="ECO:0000313" key="7">
    <source>
        <dbReference type="Proteomes" id="UP000092574"/>
    </source>
</evidence>
<keyword evidence="4" id="KW-0067">ATP-binding</keyword>
<dbReference type="InterPro" id="IPR027417">
    <property type="entry name" value="P-loop_NTPase"/>
</dbReference>
<dbReference type="GO" id="GO:0016887">
    <property type="term" value="F:ATP hydrolysis activity"/>
    <property type="evidence" value="ECO:0007669"/>
    <property type="project" value="InterPro"/>
</dbReference>
<keyword evidence="7" id="KW-1185">Reference proteome</keyword>
<evidence type="ECO:0000313" key="6">
    <source>
        <dbReference type="EMBL" id="ANU75981.1"/>
    </source>
</evidence>
<organism evidence="6 7">
    <name type="scientific">Blautia pseudococcoides</name>
    <dbReference type="NCBI Taxonomy" id="1796616"/>
    <lineage>
        <taxon>Bacteria</taxon>
        <taxon>Bacillati</taxon>
        <taxon>Bacillota</taxon>
        <taxon>Clostridia</taxon>
        <taxon>Lachnospirales</taxon>
        <taxon>Lachnospiraceae</taxon>
        <taxon>Blautia</taxon>
    </lineage>
</organism>
<dbReference type="STRING" id="1796616.A4V09_09540"/>
<dbReference type="SMART" id="SM00382">
    <property type="entry name" value="AAA"/>
    <property type="match status" value="1"/>
</dbReference>
<evidence type="ECO:0000256" key="1">
    <source>
        <dbReference type="ARBA" id="ARBA00005417"/>
    </source>
</evidence>
<dbReference type="SUPFAM" id="SSF52540">
    <property type="entry name" value="P-loop containing nucleoside triphosphate hydrolases"/>
    <property type="match status" value="1"/>
</dbReference>
<dbReference type="Gene3D" id="3.40.50.300">
    <property type="entry name" value="P-loop containing nucleotide triphosphate hydrolases"/>
    <property type="match status" value="1"/>
</dbReference>
<dbReference type="Proteomes" id="UP000092574">
    <property type="component" value="Chromosome"/>
</dbReference>
<protein>
    <recommendedName>
        <fullName evidence="5">ABC transporter domain-containing protein</fullName>
    </recommendedName>
</protein>
<keyword evidence="3" id="KW-0547">Nucleotide-binding</keyword>
<evidence type="ECO:0000256" key="3">
    <source>
        <dbReference type="ARBA" id="ARBA00022741"/>
    </source>
</evidence>
<dbReference type="KEGG" id="byl:A4V09_09540"/>
<evidence type="ECO:0000256" key="4">
    <source>
        <dbReference type="ARBA" id="ARBA00022840"/>
    </source>
</evidence>
<dbReference type="PANTHER" id="PTHR43335">
    <property type="entry name" value="ABC TRANSPORTER, ATP-BINDING PROTEIN"/>
    <property type="match status" value="1"/>
</dbReference>
<gene>
    <name evidence="6" type="ORF">A4V09_09540</name>
</gene>
<feature type="domain" description="ABC transporter" evidence="5">
    <location>
        <begin position="5"/>
        <end position="233"/>
    </location>
</feature>
<dbReference type="AlphaFoldDB" id="A0A1C7I8Q0"/>
<evidence type="ECO:0000256" key="2">
    <source>
        <dbReference type="ARBA" id="ARBA00022448"/>
    </source>
</evidence>
<dbReference type="EMBL" id="CP015405">
    <property type="protein sequence ID" value="ANU75981.1"/>
    <property type="molecule type" value="Genomic_DNA"/>
</dbReference>
<dbReference type="PROSITE" id="PS00211">
    <property type="entry name" value="ABC_TRANSPORTER_1"/>
    <property type="match status" value="1"/>
</dbReference>
<dbReference type="PROSITE" id="PS50893">
    <property type="entry name" value="ABC_TRANSPORTER_2"/>
    <property type="match status" value="1"/>
</dbReference>
<dbReference type="Pfam" id="PF00005">
    <property type="entry name" value="ABC_tran"/>
    <property type="match status" value="1"/>
</dbReference>
<dbReference type="RefSeq" id="WP_084043524.1">
    <property type="nucleotide sequence ID" value="NZ_CP015405.2"/>
</dbReference>
<keyword evidence="2" id="KW-0813">Transport</keyword>
<dbReference type="InterPro" id="IPR017871">
    <property type="entry name" value="ABC_transporter-like_CS"/>
</dbReference>
<reference evidence="6" key="1">
    <citation type="submission" date="2017-04" db="EMBL/GenBank/DDBJ databases">
        <title>Complete Genome Sequences of Twelve Strains of a Stable Defined Moderately Diverse Mouse Microbiota 2 (sDMDMm2).</title>
        <authorList>
            <person name="Uchimura Y."/>
            <person name="Wyss M."/>
            <person name="Brugiroux S."/>
            <person name="Limenitakis J.P."/>
            <person name="Stecher B."/>
            <person name="McCoy K.D."/>
            <person name="Macpherson A.J."/>
        </authorList>
    </citation>
    <scope>NUCLEOTIDE SEQUENCE</scope>
    <source>
        <strain evidence="6">YL58</strain>
    </source>
</reference>
<name>A0A1C7I8Q0_9FIRM</name>
<accession>A0A1C7I8Q0</accession>
<sequence>MEYALQTINLCKTIKEEKIIINCDMHIRKGEIYTLIGPNGAGKTTIIKLITNLWKPTDGAIQIFKQPLSYNTQLALQRMGVIVDKPIFYEELSGENNLKIHCEYMNYDNQRSIENVLDLFQLSGVAQKPVKNYSLGMRQRLGVARAVLTKPELLILDEPNSNLDSTETKYLWDLLQMLREELGVTIMITSRTASGIEDIADCVGIINRGKVITEVSMKEFREKSVSYIDVKLGKRQCVEPLLKDVLNHIDHVNSGG</sequence>
<dbReference type="GO" id="GO:0005524">
    <property type="term" value="F:ATP binding"/>
    <property type="evidence" value="ECO:0007669"/>
    <property type="project" value="UniProtKB-KW"/>
</dbReference>
<dbReference type="InterPro" id="IPR003593">
    <property type="entry name" value="AAA+_ATPase"/>
</dbReference>
<proteinExistence type="inferred from homology"/>
<comment type="similarity">
    <text evidence="1">Belongs to the ABC transporter superfamily.</text>
</comment>
<dbReference type="OrthoDB" id="9809205at2"/>
<dbReference type="InterPro" id="IPR003439">
    <property type="entry name" value="ABC_transporter-like_ATP-bd"/>
</dbReference>